<organism evidence="1 2">
    <name type="scientific">Musa troglodytarum</name>
    <name type="common">fe'i banana</name>
    <dbReference type="NCBI Taxonomy" id="320322"/>
    <lineage>
        <taxon>Eukaryota</taxon>
        <taxon>Viridiplantae</taxon>
        <taxon>Streptophyta</taxon>
        <taxon>Embryophyta</taxon>
        <taxon>Tracheophyta</taxon>
        <taxon>Spermatophyta</taxon>
        <taxon>Magnoliopsida</taxon>
        <taxon>Liliopsida</taxon>
        <taxon>Zingiberales</taxon>
        <taxon>Musaceae</taxon>
        <taxon>Musa</taxon>
    </lineage>
</organism>
<reference evidence="1" key="1">
    <citation type="submission" date="2022-05" db="EMBL/GenBank/DDBJ databases">
        <title>The Musa troglodytarum L. genome provides insights into the mechanism of non-climacteric behaviour and enrichment of carotenoids.</title>
        <authorList>
            <person name="Wang J."/>
        </authorList>
    </citation>
    <scope>NUCLEOTIDE SEQUENCE</scope>
    <source>
        <tissue evidence="1">Leaf</tissue>
    </source>
</reference>
<evidence type="ECO:0000313" key="1">
    <source>
        <dbReference type="EMBL" id="URE13783.1"/>
    </source>
</evidence>
<protein>
    <submittedName>
        <fullName evidence="1">Uncharacterized protein</fullName>
    </submittedName>
</protein>
<sequence>MSSPHMDQCSPTANVQAVSRSVSDGLLTKFPDTSEFDFEYEKSSLWSPPVRCATSLSSEGEVLAEPRASAAGRRRSPLNKVFWCFHSEEGR</sequence>
<dbReference type="OrthoDB" id="686565at2759"/>
<keyword evidence="2" id="KW-1185">Reference proteome</keyword>
<dbReference type="PANTHER" id="PTHR34287">
    <property type="entry name" value="OS06G0551500 PROTEIN-RELATED"/>
    <property type="match status" value="1"/>
</dbReference>
<gene>
    <name evidence="1" type="ORF">MUK42_03292</name>
</gene>
<dbReference type="AlphaFoldDB" id="A0A9E7GIR6"/>
<accession>A0A9E7GIR6</accession>
<proteinExistence type="predicted"/>
<name>A0A9E7GIR6_9LILI</name>
<evidence type="ECO:0000313" key="2">
    <source>
        <dbReference type="Proteomes" id="UP001055439"/>
    </source>
</evidence>
<dbReference type="Proteomes" id="UP001055439">
    <property type="component" value="Chromosome 6"/>
</dbReference>
<dbReference type="EMBL" id="CP097508">
    <property type="protein sequence ID" value="URE13783.1"/>
    <property type="molecule type" value="Genomic_DNA"/>
</dbReference>